<dbReference type="EMBL" id="HG675741">
    <property type="protein sequence ID" value="CDJ42868.1"/>
    <property type="molecule type" value="Genomic_DNA"/>
</dbReference>
<gene>
    <name evidence="1" type="ORF">ETH_00031860</name>
</gene>
<reference evidence="1" key="1">
    <citation type="submission" date="2013-10" db="EMBL/GenBank/DDBJ databases">
        <title>Genomic analysis of the causative agents of coccidiosis in chickens.</title>
        <authorList>
            <person name="Reid A.J."/>
            <person name="Blake D."/>
            <person name="Billington K."/>
            <person name="Browne H."/>
            <person name="Dunn M."/>
            <person name="Hung S."/>
            <person name="Kawahara F."/>
            <person name="Miranda-Saavedra D."/>
            <person name="Mourier T."/>
            <person name="Nagra H."/>
            <person name="Otto T.D."/>
            <person name="Rawlings N."/>
            <person name="Sanchez A."/>
            <person name="Sanders M."/>
            <person name="Subramaniam C."/>
            <person name="Tay Y."/>
            <person name="Dear P."/>
            <person name="Doerig C."/>
            <person name="Gruber A."/>
            <person name="Parkinson J."/>
            <person name="Shirley M."/>
            <person name="Wan K.L."/>
            <person name="Berriman M."/>
            <person name="Tomley F."/>
            <person name="Pain A."/>
        </authorList>
    </citation>
    <scope>NUCLEOTIDE SEQUENCE [LARGE SCALE GENOMIC DNA]</scope>
    <source>
        <strain evidence="1">Houghton</strain>
    </source>
</reference>
<dbReference type="OrthoDB" id="1904536at2759"/>
<protein>
    <submittedName>
        <fullName evidence="1">Leucine rich repeat protein, putative</fullName>
    </submittedName>
</protein>
<dbReference type="GeneID" id="25255438"/>
<accession>U6L0Z3</accession>
<dbReference type="AlphaFoldDB" id="U6L0Z3"/>
<dbReference type="VEuPathDB" id="ToxoDB:ETH_00031860"/>
<reference evidence="1" key="2">
    <citation type="submission" date="2013-10" db="EMBL/GenBank/DDBJ databases">
        <authorList>
            <person name="Aslett M."/>
        </authorList>
    </citation>
    <scope>NUCLEOTIDE SEQUENCE [LARGE SCALE GENOMIC DNA]</scope>
    <source>
        <strain evidence="1">Houghton</strain>
    </source>
</reference>
<keyword evidence="2" id="KW-1185">Reference proteome</keyword>
<proteinExistence type="predicted"/>
<dbReference type="Proteomes" id="UP000030747">
    <property type="component" value="Unassembled WGS sequence"/>
</dbReference>
<dbReference type="RefSeq" id="XP_013233618.1">
    <property type="nucleotide sequence ID" value="XM_013378164.1"/>
</dbReference>
<dbReference type="VEuPathDB" id="ToxoDB:ETH2_1109400"/>
<sequence>MLPDLQALRFLDERPVKEQDHEAAIAWFRGGWEEEQKVVQAHREREQEILRGHVSTLRRLQEEHRQKVKLALDRIAKENAKREATGTFQNSSERELAAKTLCQKVTQAWLGGSGSVQACGTQEQKTDAAATKAHATSCHAETCEPYEAAFFRAKSTEPAAAEAGVSQPS</sequence>
<evidence type="ECO:0000313" key="2">
    <source>
        <dbReference type="Proteomes" id="UP000030747"/>
    </source>
</evidence>
<name>U6L0Z3_EIMTE</name>
<evidence type="ECO:0000313" key="1">
    <source>
        <dbReference type="EMBL" id="CDJ42868.1"/>
    </source>
</evidence>
<organism evidence="1 2">
    <name type="scientific">Eimeria tenella</name>
    <name type="common">Coccidian parasite</name>
    <dbReference type="NCBI Taxonomy" id="5802"/>
    <lineage>
        <taxon>Eukaryota</taxon>
        <taxon>Sar</taxon>
        <taxon>Alveolata</taxon>
        <taxon>Apicomplexa</taxon>
        <taxon>Conoidasida</taxon>
        <taxon>Coccidia</taxon>
        <taxon>Eucoccidiorida</taxon>
        <taxon>Eimeriorina</taxon>
        <taxon>Eimeriidae</taxon>
        <taxon>Eimeria</taxon>
    </lineage>
</organism>